<evidence type="ECO:0000313" key="2">
    <source>
        <dbReference type="Proteomes" id="UP001341840"/>
    </source>
</evidence>
<keyword evidence="2" id="KW-1185">Reference proteome</keyword>
<proteinExistence type="predicted"/>
<feature type="non-terminal residue" evidence="1">
    <location>
        <position position="91"/>
    </location>
</feature>
<gene>
    <name evidence="1" type="ORF">PIB30_114428</name>
</gene>
<comment type="caution">
    <text evidence="1">The sequence shown here is derived from an EMBL/GenBank/DDBJ whole genome shotgun (WGS) entry which is preliminary data.</text>
</comment>
<organism evidence="1 2">
    <name type="scientific">Stylosanthes scabra</name>
    <dbReference type="NCBI Taxonomy" id="79078"/>
    <lineage>
        <taxon>Eukaryota</taxon>
        <taxon>Viridiplantae</taxon>
        <taxon>Streptophyta</taxon>
        <taxon>Embryophyta</taxon>
        <taxon>Tracheophyta</taxon>
        <taxon>Spermatophyta</taxon>
        <taxon>Magnoliopsida</taxon>
        <taxon>eudicotyledons</taxon>
        <taxon>Gunneridae</taxon>
        <taxon>Pentapetalae</taxon>
        <taxon>rosids</taxon>
        <taxon>fabids</taxon>
        <taxon>Fabales</taxon>
        <taxon>Fabaceae</taxon>
        <taxon>Papilionoideae</taxon>
        <taxon>50 kb inversion clade</taxon>
        <taxon>dalbergioids sensu lato</taxon>
        <taxon>Dalbergieae</taxon>
        <taxon>Pterocarpus clade</taxon>
        <taxon>Stylosanthes</taxon>
    </lineage>
</organism>
<name>A0ABU6ZZZ5_9FABA</name>
<evidence type="ECO:0000313" key="1">
    <source>
        <dbReference type="EMBL" id="MED6227526.1"/>
    </source>
</evidence>
<reference evidence="1 2" key="1">
    <citation type="journal article" date="2023" name="Plants (Basel)">
        <title>Bridging the Gap: Combining Genomics and Transcriptomics Approaches to Understand Stylosanthes scabra, an Orphan Legume from the Brazilian Caatinga.</title>
        <authorList>
            <person name="Ferreira-Neto J.R.C."/>
            <person name="da Silva M.D."/>
            <person name="Binneck E."/>
            <person name="de Melo N.F."/>
            <person name="da Silva R.H."/>
            <person name="de Melo A.L.T.M."/>
            <person name="Pandolfi V."/>
            <person name="Bustamante F.O."/>
            <person name="Brasileiro-Vidal A.C."/>
            <person name="Benko-Iseppon A.M."/>
        </authorList>
    </citation>
    <scope>NUCLEOTIDE SEQUENCE [LARGE SCALE GENOMIC DNA]</scope>
    <source>
        <tissue evidence="1">Leaves</tissue>
    </source>
</reference>
<dbReference type="EMBL" id="JASCZI010282315">
    <property type="protein sequence ID" value="MED6227526.1"/>
    <property type="molecule type" value="Genomic_DNA"/>
</dbReference>
<accession>A0ABU6ZZZ5</accession>
<dbReference type="Proteomes" id="UP001341840">
    <property type="component" value="Unassembled WGS sequence"/>
</dbReference>
<protein>
    <submittedName>
        <fullName evidence="1">Uncharacterized protein</fullName>
    </submittedName>
</protein>
<sequence length="91" mass="10116">MRRAVALSFPGKSLVGAHFDEVGTPVLLGFVTQAYKWESVNDVGHDRPAGADLVLLQTHHYPPAALGLHQMQTDARKHCNYRCVRSHIRPT</sequence>